<dbReference type="SUPFAM" id="SSF52402">
    <property type="entry name" value="Adenine nucleotide alpha hydrolases-like"/>
    <property type="match status" value="1"/>
</dbReference>
<dbReference type="RefSeq" id="WP_168077911.1">
    <property type="nucleotide sequence ID" value="NZ_BAAAQJ010000030.1"/>
</dbReference>
<evidence type="ECO:0000256" key="1">
    <source>
        <dbReference type="ARBA" id="ARBA00005187"/>
    </source>
</evidence>
<dbReference type="InterPro" id="IPR033738">
    <property type="entry name" value="AsnB_N"/>
</dbReference>
<accession>A0A8J3PN45</accession>
<comment type="catalytic activity">
    <reaction evidence="8">
        <text>L-aspartate + L-glutamine + ATP + H2O = L-asparagine + L-glutamate + AMP + diphosphate + H(+)</text>
        <dbReference type="Rhea" id="RHEA:12228"/>
        <dbReference type="ChEBI" id="CHEBI:15377"/>
        <dbReference type="ChEBI" id="CHEBI:15378"/>
        <dbReference type="ChEBI" id="CHEBI:29985"/>
        <dbReference type="ChEBI" id="CHEBI:29991"/>
        <dbReference type="ChEBI" id="CHEBI:30616"/>
        <dbReference type="ChEBI" id="CHEBI:33019"/>
        <dbReference type="ChEBI" id="CHEBI:58048"/>
        <dbReference type="ChEBI" id="CHEBI:58359"/>
        <dbReference type="ChEBI" id="CHEBI:456215"/>
        <dbReference type="EC" id="6.3.5.4"/>
    </reaction>
</comment>
<dbReference type="GO" id="GO:0005524">
    <property type="term" value="F:ATP binding"/>
    <property type="evidence" value="ECO:0007669"/>
    <property type="project" value="UniProtKB-KW"/>
</dbReference>
<sequence length="628" mass="71234">MCGITGIVAGSDGQSVETERLRMMCRSLRHRGPDDEGVYVRGRVGLAMRRLAVIDVAGGRQPVANEAGTVHAVFNGEIYNHQSLRRELARRGHRFASGSDSEVIAHLYEEHGVDFADRLEGMFAIALWDDARRRLVLSRDRVGIKPLYYAPYGRGLVFGSEIKAILAAGVKTTLDVQALSSYLSLMYIPGPRSIYAEIRKLEPGTTLVWHDDTYDIRRYWDLAAVGQRDDVSPAEARRLVRATLLDSVEQQLQADVPLGFFLSAGMDSSSVVAAARRIHPDGVLKTFTVGFADRTYDERSLAALVARRLRTDHVELVVEPRAEDVTDRILPSFDEPFADPSAVPSYYLCELARAHVTVAVSGDGGDELFAGYLTYQADKLARHYRHLPRDLVARLPPAMLRRLPASDARMSFGFKARRFVDNALEDPGRSHYLWRVVFREAHKAELLEPDIVAELTDSYETHESHYRNGMSFDPLTRFQYTDFNVYLAEDVLAKVDRLSMAHSLEVRVPLLATSMIEFAFSLPGGLKMPGYRPKQLLRQAMVDILPAEITRMRKKGFNAPLSRWLRQVFRPLVGEYLSRETLRRQGYFRFDRVDEIVRSHLNGTAEHSREIWTLLMFSLWAEQEKVYR</sequence>
<dbReference type="PROSITE" id="PS51278">
    <property type="entry name" value="GATASE_TYPE_2"/>
    <property type="match status" value="1"/>
</dbReference>
<evidence type="ECO:0000256" key="2">
    <source>
        <dbReference type="ARBA" id="ARBA00005752"/>
    </source>
</evidence>
<dbReference type="GO" id="GO:0004066">
    <property type="term" value="F:asparagine synthase (glutamine-hydrolyzing) activity"/>
    <property type="evidence" value="ECO:0007669"/>
    <property type="project" value="UniProtKB-EC"/>
</dbReference>
<dbReference type="GO" id="GO:0005829">
    <property type="term" value="C:cytosol"/>
    <property type="evidence" value="ECO:0007669"/>
    <property type="project" value="TreeGrafter"/>
</dbReference>
<dbReference type="CDD" id="cd00712">
    <property type="entry name" value="AsnB"/>
    <property type="match status" value="1"/>
</dbReference>
<dbReference type="PANTHER" id="PTHR43284">
    <property type="entry name" value="ASPARAGINE SYNTHETASE (GLUTAMINE-HYDROLYZING)"/>
    <property type="match status" value="1"/>
</dbReference>
<feature type="binding site" evidence="10">
    <location>
        <position position="100"/>
    </location>
    <ligand>
        <name>L-glutamine</name>
        <dbReference type="ChEBI" id="CHEBI:58359"/>
    </ligand>
</feature>
<evidence type="ECO:0000256" key="6">
    <source>
        <dbReference type="ARBA" id="ARBA00022888"/>
    </source>
</evidence>
<dbReference type="Pfam" id="PF13537">
    <property type="entry name" value="GATase_7"/>
    <property type="match status" value="1"/>
</dbReference>
<proteinExistence type="inferred from homology"/>
<keyword evidence="6 9" id="KW-0061">Asparagine biosynthesis</keyword>
<evidence type="ECO:0000256" key="5">
    <source>
        <dbReference type="ARBA" id="ARBA00022840"/>
    </source>
</evidence>
<reference evidence="13" key="1">
    <citation type="submission" date="2021-01" db="EMBL/GenBank/DDBJ databases">
        <title>Whole genome shotgun sequence of Planosporangium flavigriseum NBRC 105377.</title>
        <authorList>
            <person name="Komaki H."/>
            <person name="Tamura T."/>
        </authorList>
    </citation>
    <scope>NUCLEOTIDE SEQUENCE</scope>
    <source>
        <strain evidence="13">NBRC 105377</strain>
    </source>
</reference>
<comment type="caution">
    <text evidence="13">The sequence shown here is derived from an EMBL/GenBank/DDBJ whole genome shotgun (WGS) entry which is preliminary data.</text>
</comment>
<evidence type="ECO:0000313" key="13">
    <source>
        <dbReference type="EMBL" id="GIG75587.1"/>
    </source>
</evidence>
<dbReference type="AlphaFoldDB" id="A0A8J3PN45"/>
<dbReference type="Gene3D" id="3.60.20.10">
    <property type="entry name" value="Glutamine Phosphoribosylpyrophosphate, subunit 1, domain 1"/>
    <property type="match status" value="1"/>
</dbReference>
<dbReference type="GO" id="GO:0006529">
    <property type="term" value="P:asparagine biosynthetic process"/>
    <property type="evidence" value="ECO:0007669"/>
    <property type="project" value="UniProtKB-KW"/>
</dbReference>
<feature type="site" description="Important for beta-aspartyl-AMP intermediate formation" evidence="11">
    <location>
        <position position="363"/>
    </location>
</feature>
<dbReference type="InterPro" id="IPR051786">
    <property type="entry name" value="ASN_synthetase/amidase"/>
</dbReference>
<dbReference type="PANTHER" id="PTHR43284:SF1">
    <property type="entry name" value="ASPARAGINE SYNTHETASE"/>
    <property type="match status" value="1"/>
</dbReference>
<dbReference type="NCBIfam" id="TIGR01536">
    <property type="entry name" value="asn_synth_AEB"/>
    <property type="match status" value="1"/>
</dbReference>
<dbReference type="PIRSF" id="PIRSF001589">
    <property type="entry name" value="Asn_synthetase_glu-h"/>
    <property type="match status" value="1"/>
</dbReference>
<evidence type="ECO:0000256" key="4">
    <source>
        <dbReference type="ARBA" id="ARBA00022741"/>
    </source>
</evidence>
<evidence type="ECO:0000256" key="7">
    <source>
        <dbReference type="ARBA" id="ARBA00022962"/>
    </source>
</evidence>
<dbReference type="EMBL" id="BONU01000034">
    <property type="protein sequence ID" value="GIG75587.1"/>
    <property type="molecule type" value="Genomic_DNA"/>
</dbReference>
<feature type="binding site" evidence="10">
    <location>
        <begin position="361"/>
        <end position="362"/>
    </location>
    <ligand>
        <name>ATP</name>
        <dbReference type="ChEBI" id="CHEBI:30616"/>
    </ligand>
</feature>
<evidence type="ECO:0000256" key="9">
    <source>
        <dbReference type="PIRSR" id="PIRSR001589-1"/>
    </source>
</evidence>
<dbReference type="CDD" id="cd01991">
    <property type="entry name" value="Asn_synthase_B_C"/>
    <property type="match status" value="1"/>
</dbReference>
<dbReference type="Gene3D" id="3.40.50.620">
    <property type="entry name" value="HUPs"/>
    <property type="match status" value="1"/>
</dbReference>
<evidence type="ECO:0000313" key="14">
    <source>
        <dbReference type="Proteomes" id="UP000653674"/>
    </source>
</evidence>
<dbReference type="InterPro" id="IPR001962">
    <property type="entry name" value="Asn_synthase"/>
</dbReference>
<dbReference type="InterPro" id="IPR014729">
    <property type="entry name" value="Rossmann-like_a/b/a_fold"/>
</dbReference>
<feature type="binding site" evidence="10">
    <location>
        <position position="289"/>
    </location>
    <ligand>
        <name>ATP</name>
        <dbReference type="ChEBI" id="CHEBI:30616"/>
    </ligand>
</feature>
<dbReference type="InterPro" id="IPR006426">
    <property type="entry name" value="Asn_synth_AEB"/>
</dbReference>
<feature type="domain" description="Glutamine amidotransferase type-2" evidence="12">
    <location>
        <begin position="2"/>
        <end position="212"/>
    </location>
</feature>
<dbReference type="InterPro" id="IPR017932">
    <property type="entry name" value="GATase_2_dom"/>
</dbReference>
<evidence type="ECO:0000256" key="8">
    <source>
        <dbReference type="ARBA" id="ARBA00048741"/>
    </source>
</evidence>
<keyword evidence="4 10" id="KW-0547">Nucleotide-binding</keyword>
<protein>
    <recommendedName>
        <fullName evidence="3">asparagine synthase (glutamine-hydrolyzing)</fullName>
        <ecNumber evidence="3">6.3.5.4</ecNumber>
    </recommendedName>
</protein>
<comment type="similarity">
    <text evidence="2">Belongs to the asparagine synthetase family.</text>
</comment>
<feature type="active site" description="For GATase activity" evidence="9">
    <location>
        <position position="2"/>
    </location>
</feature>
<evidence type="ECO:0000256" key="10">
    <source>
        <dbReference type="PIRSR" id="PIRSR001589-2"/>
    </source>
</evidence>
<organism evidence="13 14">
    <name type="scientific">Planosporangium flavigriseum</name>
    <dbReference type="NCBI Taxonomy" id="373681"/>
    <lineage>
        <taxon>Bacteria</taxon>
        <taxon>Bacillati</taxon>
        <taxon>Actinomycetota</taxon>
        <taxon>Actinomycetes</taxon>
        <taxon>Micromonosporales</taxon>
        <taxon>Micromonosporaceae</taxon>
        <taxon>Planosporangium</taxon>
    </lineage>
</organism>
<comment type="pathway">
    <text evidence="1">Amino-acid biosynthesis; L-asparagine biosynthesis; L-asparagine from L-aspartate (L-Gln route): step 1/1.</text>
</comment>
<name>A0A8J3PN45_9ACTN</name>
<dbReference type="Proteomes" id="UP000653674">
    <property type="component" value="Unassembled WGS sequence"/>
</dbReference>
<keyword evidence="7 9" id="KW-0315">Glutamine amidotransferase</keyword>
<dbReference type="EC" id="6.3.5.4" evidence="3"/>
<keyword evidence="14" id="KW-1185">Reference proteome</keyword>
<keyword evidence="5 10" id="KW-0067">ATP-binding</keyword>
<gene>
    <name evidence="13" type="primary">asnB_3</name>
    <name evidence="13" type="ORF">Pfl04_39910</name>
</gene>
<evidence type="ECO:0000256" key="11">
    <source>
        <dbReference type="PIRSR" id="PIRSR001589-3"/>
    </source>
</evidence>
<keyword evidence="9" id="KW-0028">Amino-acid biosynthesis</keyword>
<dbReference type="SUPFAM" id="SSF56235">
    <property type="entry name" value="N-terminal nucleophile aminohydrolases (Ntn hydrolases)"/>
    <property type="match status" value="1"/>
</dbReference>
<dbReference type="Pfam" id="PF00733">
    <property type="entry name" value="Asn_synthase"/>
    <property type="match status" value="1"/>
</dbReference>
<evidence type="ECO:0000259" key="12">
    <source>
        <dbReference type="PROSITE" id="PS51278"/>
    </source>
</evidence>
<evidence type="ECO:0000256" key="3">
    <source>
        <dbReference type="ARBA" id="ARBA00012737"/>
    </source>
</evidence>
<dbReference type="InterPro" id="IPR029055">
    <property type="entry name" value="Ntn_hydrolases_N"/>
</dbReference>